<dbReference type="AlphaFoldDB" id="A0A098Y5E6"/>
<evidence type="ECO:0000313" key="2">
    <source>
        <dbReference type="Proteomes" id="UP000029713"/>
    </source>
</evidence>
<dbReference type="STRING" id="1522368.IN07_16585"/>
<protein>
    <submittedName>
        <fullName evidence="1">Uncharacterized protein</fullName>
    </submittedName>
</protein>
<dbReference type="Gene3D" id="3.40.50.1820">
    <property type="entry name" value="alpha/beta hydrolase"/>
    <property type="match status" value="1"/>
</dbReference>
<name>A0A098Y5E6_9ACTN</name>
<evidence type="ECO:0000313" key="1">
    <source>
        <dbReference type="EMBL" id="KGH45694.1"/>
    </source>
</evidence>
<accession>A0A098Y5E6</accession>
<dbReference type="InterPro" id="IPR029058">
    <property type="entry name" value="AB_hydrolase_fold"/>
</dbReference>
<dbReference type="Proteomes" id="UP000029713">
    <property type="component" value="Unassembled WGS sequence"/>
</dbReference>
<reference evidence="1 2" key="1">
    <citation type="submission" date="2014-07" db="EMBL/GenBank/DDBJ databases">
        <title>Biosystematic studies on Modestobacter strains isolated from extreme hyper-arid desert soil and from historic building.</title>
        <authorList>
            <person name="Bukarasam K."/>
            <person name="Bull A."/>
            <person name="Girard G."/>
            <person name="van Wezel G."/>
            <person name="Goodfellow M."/>
        </authorList>
    </citation>
    <scope>NUCLEOTIDE SEQUENCE [LARGE SCALE GENOMIC DNA]</scope>
    <source>
        <strain evidence="1 2">KNN45-2b</strain>
    </source>
</reference>
<dbReference type="SUPFAM" id="SSF53474">
    <property type="entry name" value="alpha/beta-Hydrolases"/>
    <property type="match status" value="1"/>
</dbReference>
<keyword evidence="2" id="KW-1185">Reference proteome</keyword>
<comment type="caution">
    <text evidence="1">The sequence shown here is derived from an EMBL/GenBank/DDBJ whole genome shotgun (WGS) entry which is preliminary data.</text>
</comment>
<organism evidence="1 2">
    <name type="scientific">Modestobacter caceresii</name>
    <dbReference type="NCBI Taxonomy" id="1522368"/>
    <lineage>
        <taxon>Bacteria</taxon>
        <taxon>Bacillati</taxon>
        <taxon>Actinomycetota</taxon>
        <taxon>Actinomycetes</taxon>
        <taxon>Geodermatophilales</taxon>
        <taxon>Geodermatophilaceae</taxon>
        <taxon>Modestobacter</taxon>
    </lineage>
</organism>
<dbReference type="EMBL" id="JPMX01000075">
    <property type="protein sequence ID" value="KGH45694.1"/>
    <property type="molecule type" value="Genomic_DNA"/>
</dbReference>
<gene>
    <name evidence="1" type="ORF">IN07_16585</name>
</gene>
<sequence length="609" mass="64149">MRPPGVSVLFAKLVFLHGVGDGDPRGQWLTDLNHGLESAGYKGLARSETIAPRYSDLLSTDGVRASVPARTYKPSNEDDRRRKYEFQQANAARLIGTDPDIGRFGFDDLPAVVLGPGQEAVITAGILQLHQVRRYIENENLRGAILRRVLEHLPASGEIVLVGHSLGSVVAVDLLDHLPVGVTVKRFITIGSPAGSSFIHENSERLLKKFPYGIVGDWSNLYGRADIVTAGRGLGSTFPAAADHPIAVGPRHAAKAYFEHPSVAILIGEALQGSLGTDLAVRSVALEVIGSVPEQTALFALAFAHHVRRRIKDKAVAGRYELALQTVQLEMAESLRLLLANEGRPLSGAVRSLSNGAPPTLIRAWSIDEVVEVLVLCALSNLVQPYDVSTGDAPMDALRDMATELHIQPESGDRIRQAITEVKGCLGGSTGVPWSRILIGVGGVALLAAGPLGVALAAPATAYGAAAVTGALAAFGPGGMIGGLAMLSGLTSAGAAVAAGAATVTAANASVDELVADVVIRVSSARARQLLDVTPDAGAWYYLVGAETDVAAELNRLTPLSDPKSPRIADLERKREILRRLLTFMLDHGLQPAELLPAEQEPAEAGAFE</sequence>
<proteinExistence type="predicted"/>